<organism evidence="2 3">
    <name type="scientific">Araneus ventricosus</name>
    <name type="common">Orbweaver spider</name>
    <name type="synonym">Epeira ventricosa</name>
    <dbReference type="NCBI Taxonomy" id="182803"/>
    <lineage>
        <taxon>Eukaryota</taxon>
        <taxon>Metazoa</taxon>
        <taxon>Ecdysozoa</taxon>
        <taxon>Arthropoda</taxon>
        <taxon>Chelicerata</taxon>
        <taxon>Arachnida</taxon>
        <taxon>Araneae</taxon>
        <taxon>Araneomorphae</taxon>
        <taxon>Entelegynae</taxon>
        <taxon>Araneoidea</taxon>
        <taxon>Araneidae</taxon>
        <taxon>Araneus</taxon>
    </lineage>
</organism>
<dbReference type="EMBL" id="BGPR01002669">
    <property type="protein sequence ID" value="GBM77138.1"/>
    <property type="molecule type" value="Genomic_DNA"/>
</dbReference>
<dbReference type="GO" id="GO:0006281">
    <property type="term" value="P:DNA repair"/>
    <property type="evidence" value="ECO:0007669"/>
    <property type="project" value="InterPro"/>
</dbReference>
<dbReference type="GO" id="GO:0003677">
    <property type="term" value="F:DNA binding"/>
    <property type="evidence" value="ECO:0007669"/>
    <property type="project" value="InterPro"/>
</dbReference>
<gene>
    <name evidence="2" type="ORF">AVEN_209085_2</name>
</gene>
<feature type="domain" description="Endonuclease/exonuclease/phosphatase" evidence="1">
    <location>
        <begin position="172"/>
        <end position="281"/>
    </location>
</feature>
<evidence type="ECO:0000259" key="1">
    <source>
        <dbReference type="Pfam" id="PF14529"/>
    </source>
</evidence>
<name>A0A4Y2IHH0_ARAVE</name>
<dbReference type="GO" id="GO:0004519">
    <property type="term" value="F:endonuclease activity"/>
    <property type="evidence" value="ECO:0007669"/>
    <property type="project" value="InterPro"/>
</dbReference>
<dbReference type="SUPFAM" id="SSF56219">
    <property type="entry name" value="DNase I-like"/>
    <property type="match status" value="1"/>
</dbReference>
<dbReference type="InterPro" id="IPR020847">
    <property type="entry name" value="AP_endonuclease_F1_BS"/>
</dbReference>
<dbReference type="PANTHER" id="PTHR33273:SF4">
    <property type="entry name" value="ENDONUCLEASE_EXONUCLEASE_PHOSPHATASE DOMAIN-CONTAINING PROTEIN"/>
    <property type="match status" value="1"/>
</dbReference>
<evidence type="ECO:0000313" key="3">
    <source>
        <dbReference type="Proteomes" id="UP000499080"/>
    </source>
</evidence>
<dbReference type="InterPro" id="IPR036691">
    <property type="entry name" value="Endo/exonu/phosph_ase_sf"/>
</dbReference>
<evidence type="ECO:0000313" key="2">
    <source>
        <dbReference type="EMBL" id="GBM77138.1"/>
    </source>
</evidence>
<keyword evidence="3" id="KW-1185">Reference proteome</keyword>
<dbReference type="Proteomes" id="UP000499080">
    <property type="component" value="Unassembled WGS sequence"/>
</dbReference>
<protein>
    <recommendedName>
        <fullName evidence="1">Endonuclease/exonuclease/phosphatase domain-containing protein</fullName>
    </recommendedName>
</protein>
<dbReference type="PROSITE" id="PS00726">
    <property type="entry name" value="AP_NUCLEASE_F1_1"/>
    <property type="match status" value="1"/>
</dbReference>
<dbReference type="PANTHER" id="PTHR33273">
    <property type="entry name" value="DOMAIN-CONTAINING PROTEIN, PUTATIVE-RELATED"/>
    <property type="match status" value="1"/>
</dbReference>
<sequence>MAIFPMDNQSRWNSNCAVCLHQSSLGFQMDERFCLPAFPNMWSGTAQIVLLNVDKSKKSGLQDLSNPDVILCDIFMVVRKRCPKEELKETDIFEETNPDIIAVQEIKLCFADRTFIANYSFYSTPSRTGRDIRGNGIFIKNNIPHTHYPNPSLRQIESTIITIHLPITQENINIIPTYIPPCSDSSFTLDIETLIQIIYRTLLIGDFNAEHRNWSCERANPMGMRLNSYEKKLKLKTIAPDHPTRFSKNTDNIINLAIERNIDYHYSIKTIRDLTSDHLPIQLHLHINEINIQDNHHLVIHWNEFRDFLITQTSYHAKINSKLKTEKETDQLTEDIINAFKLTARMKQMTPSKLLPTSGPK</sequence>
<dbReference type="AlphaFoldDB" id="A0A4Y2IHH0"/>
<dbReference type="Gene3D" id="3.60.10.10">
    <property type="entry name" value="Endonuclease/exonuclease/phosphatase"/>
    <property type="match status" value="1"/>
</dbReference>
<accession>A0A4Y2IHH0</accession>
<dbReference type="OrthoDB" id="6471445at2759"/>
<proteinExistence type="predicted"/>
<reference evidence="2 3" key="1">
    <citation type="journal article" date="2019" name="Sci. Rep.">
        <title>Orb-weaving spider Araneus ventricosus genome elucidates the spidroin gene catalogue.</title>
        <authorList>
            <person name="Kono N."/>
            <person name="Nakamura H."/>
            <person name="Ohtoshi R."/>
            <person name="Moran D.A.P."/>
            <person name="Shinohara A."/>
            <person name="Yoshida Y."/>
            <person name="Fujiwara M."/>
            <person name="Mori M."/>
            <person name="Tomita M."/>
            <person name="Arakawa K."/>
        </authorList>
    </citation>
    <scope>NUCLEOTIDE SEQUENCE [LARGE SCALE GENOMIC DNA]</scope>
</reference>
<dbReference type="InterPro" id="IPR005135">
    <property type="entry name" value="Endo/exonuclease/phosphatase"/>
</dbReference>
<comment type="caution">
    <text evidence="2">The sequence shown here is derived from an EMBL/GenBank/DDBJ whole genome shotgun (WGS) entry which is preliminary data.</text>
</comment>
<dbReference type="Pfam" id="PF14529">
    <property type="entry name" value="Exo_endo_phos_2"/>
    <property type="match status" value="1"/>
</dbReference>